<sequence length="61" mass="7290">MKRLLVEQLFPYEYDFYLSKGYPNLNKQSQLSKQILRKTRSCRLISHNNTSMKIKEYGSSD</sequence>
<dbReference type="AlphaFoldDB" id="A0A540MWG2"/>
<name>A0A540MWG2_MALBA</name>
<dbReference type="Proteomes" id="UP000315295">
    <property type="component" value="Unassembled WGS sequence"/>
</dbReference>
<comment type="caution">
    <text evidence="1">The sequence shown here is derived from an EMBL/GenBank/DDBJ whole genome shotgun (WGS) entry which is preliminary data.</text>
</comment>
<reference evidence="1 2" key="1">
    <citation type="journal article" date="2019" name="G3 (Bethesda)">
        <title>Sequencing of a Wild Apple (Malus baccata) Genome Unravels the Differences Between Cultivated and Wild Apple Species Regarding Disease Resistance and Cold Tolerance.</title>
        <authorList>
            <person name="Chen X."/>
        </authorList>
    </citation>
    <scope>NUCLEOTIDE SEQUENCE [LARGE SCALE GENOMIC DNA]</scope>
    <source>
        <strain evidence="2">cv. Shandingzi</strain>
        <tissue evidence="1">Leaves</tissue>
    </source>
</reference>
<evidence type="ECO:0000313" key="1">
    <source>
        <dbReference type="EMBL" id="TQE03134.1"/>
    </source>
</evidence>
<keyword evidence="2" id="KW-1185">Reference proteome</keyword>
<dbReference type="EMBL" id="VIEB01000161">
    <property type="protein sequence ID" value="TQE03134.1"/>
    <property type="molecule type" value="Genomic_DNA"/>
</dbReference>
<evidence type="ECO:0000313" key="2">
    <source>
        <dbReference type="Proteomes" id="UP000315295"/>
    </source>
</evidence>
<accession>A0A540MWG2</accession>
<protein>
    <submittedName>
        <fullName evidence="1">Uncharacterized protein</fullName>
    </submittedName>
</protein>
<proteinExistence type="predicted"/>
<organism evidence="1 2">
    <name type="scientific">Malus baccata</name>
    <name type="common">Siberian crab apple</name>
    <name type="synonym">Pyrus baccata</name>
    <dbReference type="NCBI Taxonomy" id="106549"/>
    <lineage>
        <taxon>Eukaryota</taxon>
        <taxon>Viridiplantae</taxon>
        <taxon>Streptophyta</taxon>
        <taxon>Embryophyta</taxon>
        <taxon>Tracheophyta</taxon>
        <taxon>Spermatophyta</taxon>
        <taxon>Magnoliopsida</taxon>
        <taxon>eudicotyledons</taxon>
        <taxon>Gunneridae</taxon>
        <taxon>Pentapetalae</taxon>
        <taxon>rosids</taxon>
        <taxon>fabids</taxon>
        <taxon>Rosales</taxon>
        <taxon>Rosaceae</taxon>
        <taxon>Amygdaloideae</taxon>
        <taxon>Maleae</taxon>
        <taxon>Malus</taxon>
    </lineage>
</organism>
<gene>
    <name evidence="1" type="ORF">C1H46_011305</name>
</gene>